<dbReference type="InterPro" id="IPR005612">
    <property type="entry name" value="CCAAT-binding_factor"/>
</dbReference>
<feature type="domain" description="Nucleolar complex-associated protein 3 N-terminal" evidence="7">
    <location>
        <begin position="116"/>
        <end position="194"/>
    </location>
</feature>
<dbReference type="SUPFAM" id="SSF48371">
    <property type="entry name" value="ARM repeat"/>
    <property type="match status" value="1"/>
</dbReference>
<comment type="subcellular location">
    <subcellularLocation>
        <location evidence="1">Nucleus</location>
        <location evidence="1">Nucleolus</location>
    </subcellularLocation>
</comment>
<evidence type="ECO:0000313" key="8">
    <source>
        <dbReference type="EMBL" id="KAK1734823.1"/>
    </source>
</evidence>
<evidence type="ECO:0000256" key="4">
    <source>
        <dbReference type="ARBA" id="ARBA00023242"/>
    </source>
</evidence>
<evidence type="ECO:0000256" key="1">
    <source>
        <dbReference type="ARBA" id="ARBA00004604"/>
    </source>
</evidence>
<dbReference type="Proteomes" id="UP001224775">
    <property type="component" value="Unassembled WGS sequence"/>
</dbReference>
<feature type="region of interest" description="Disordered" evidence="5">
    <location>
        <begin position="1"/>
        <end position="51"/>
    </location>
</feature>
<keyword evidence="9" id="KW-1185">Reference proteome</keyword>
<dbReference type="AlphaFoldDB" id="A0AAD8XWQ2"/>
<evidence type="ECO:0000313" key="9">
    <source>
        <dbReference type="Proteomes" id="UP001224775"/>
    </source>
</evidence>
<organism evidence="8 9">
    <name type="scientific">Skeletonema marinoi</name>
    <dbReference type="NCBI Taxonomy" id="267567"/>
    <lineage>
        <taxon>Eukaryota</taxon>
        <taxon>Sar</taxon>
        <taxon>Stramenopiles</taxon>
        <taxon>Ochrophyta</taxon>
        <taxon>Bacillariophyta</taxon>
        <taxon>Coscinodiscophyceae</taxon>
        <taxon>Thalassiosirophycidae</taxon>
        <taxon>Thalassiosirales</taxon>
        <taxon>Skeletonemataceae</taxon>
        <taxon>Skeletonema</taxon>
        <taxon>Skeletonema marinoi-dohrnii complex</taxon>
    </lineage>
</organism>
<evidence type="ECO:0000259" key="7">
    <source>
        <dbReference type="Pfam" id="PF07540"/>
    </source>
</evidence>
<dbReference type="PANTHER" id="PTHR14428:SF5">
    <property type="entry name" value="NUCLEOLAR COMPLEX PROTEIN 3 HOMOLOG"/>
    <property type="match status" value="1"/>
</dbReference>
<dbReference type="EMBL" id="JATAAI010000037">
    <property type="protein sequence ID" value="KAK1734823.1"/>
    <property type="molecule type" value="Genomic_DNA"/>
</dbReference>
<keyword evidence="3" id="KW-0175">Coiled coil</keyword>
<accession>A0AAD8XWQ2</accession>
<feature type="region of interest" description="Disordered" evidence="5">
    <location>
        <begin position="653"/>
        <end position="701"/>
    </location>
</feature>
<protein>
    <submittedName>
        <fullName evidence="8">Nucleolar complex protein 3</fullName>
    </submittedName>
</protein>
<dbReference type="InterPro" id="IPR011501">
    <property type="entry name" value="Noc3_N"/>
</dbReference>
<feature type="region of interest" description="Disordered" evidence="5">
    <location>
        <begin position="87"/>
        <end position="116"/>
    </location>
</feature>
<sequence>MTEKGRKRDRPGGSAKGSKGGGDDGKPASKKQQRKAAMAAKTPYFSPKPSSSIVGIDVPLDRLMPQKRIELIAELSESILEDPATALTSSRTDVVPTTSKGNTKDQDTDTNEKQYHKTQSKMNKLFELASLSTNGHDAHAARLALLSLLAIFQDILPSDRIRLPTEAEMNVRVSKDVKKTWDYERKLLQAYQRYLQLLEKTWEDGKFGHRGLSDQTGPPTTLAATSIIALSQLLQTSYLFNFRSNLIQIVVRQANNHSSDDVRLACCHALSVLFTKDVQGEASLEAVRRMAKMVKERHNQQGGRGIHPDVMNTWLSLPLRIHEDEAMAAKIAAQVKKKRAKKSEEAKATQDIENEMKEGEATVDKLELAKNQADTLHAVILTYFRILKVQDGAAEQIDSKVVDSNLLPCALRGLAKFSHLIHLDAVVDLLEVLKKLLENGDRLSTDSCVHCILCALKTLRGPGRDTIPVDMKQYLIPLYGILPRIGIPTNESSLPSTNADDAQSNDEGKVIEEVIQCLDHAFLQRRELSSTRLAGFLKRLAGSSLHCMPTSSVPLLACTRQIASRYSSSSSSKIERMLENEEDIVAEGVFSPDAEDPEHSNSHATSLWELSLLKYHVHPKVAEQSSNMAEGKLLKLPGEAPSKLCAQMKRDAREGHIEQKPMWKKHPLDTTASSRKKSRRRQNQVRFITPRRTANWHLQTN</sequence>
<proteinExistence type="inferred from homology"/>
<feature type="domain" description="CCAAT-binding factor" evidence="6">
    <location>
        <begin position="512"/>
        <end position="623"/>
    </location>
</feature>
<dbReference type="InterPro" id="IPR016903">
    <property type="entry name" value="Nucleolar_cplx-assoc_3"/>
</dbReference>
<evidence type="ECO:0000259" key="6">
    <source>
        <dbReference type="Pfam" id="PF03914"/>
    </source>
</evidence>
<evidence type="ECO:0000256" key="2">
    <source>
        <dbReference type="ARBA" id="ARBA00007797"/>
    </source>
</evidence>
<dbReference type="GO" id="GO:0005730">
    <property type="term" value="C:nucleolus"/>
    <property type="evidence" value="ECO:0007669"/>
    <property type="project" value="UniProtKB-SubCell"/>
</dbReference>
<feature type="compositionally biased region" description="Polar residues" evidence="5">
    <location>
        <begin position="87"/>
        <end position="101"/>
    </location>
</feature>
<name>A0AAD8XWQ2_9STRA</name>
<dbReference type="InterPro" id="IPR016024">
    <property type="entry name" value="ARM-type_fold"/>
</dbReference>
<keyword evidence="4" id="KW-0539">Nucleus</keyword>
<feature type="compositionally biased region" description="Basic and acidic residues" evidence="5">
    <location>
        <begin position="102"/>
        <end position="115"/>
    </location>
</feature>
<dbReference type="GO" id="GO:0006270">
    <property type="term" value="P:DNA replication initiation"/>
    <property type="evidence" value="ECO:0007669"/>
    <property type="project" value="TreeGrafter"/>
</dbReference>
<comment type="similarity">
    <text evidence="2">Belongs to the CBF/MAK21 family.</text>
</comment>
<dbReference type="Pfam" id="PF03914">
    <property type="entry name" value="CBF"/>
    <property type="match status" value="1"/>
</dbReference>
<dbReference type="PANTHER" id="PTHR14428">
    <property type="entry name" value="NUCLEOLAR COMPLEX PROTEIN 3"/>
    <property type="match status" value="1"/>
</dbReference>
<evidence type="ECO:0000256" key="3">
    <source>
        <dbReference type="ARBA" id="ARBA00023054"/>
    </source>
</evidence>
<evidence type="ECO:0000256" key="5">
    <source>
        <dbReference type="SAM" id="MobiDB-lite"/>
    </source>
</evidence>
<dbReference type="Pfam" id="PF07540">
    <property type="entry name" value="NOC3p"/>
    <property type="match status" value="1"/>
</dbReference>
<gene>
    <name evidence="8" type="ORF">QTG54_014696</name>
</gene>
<dbReference type="GO" id="GO:0003682">
    <property type="term" value="F:chromatin binding"/>
    <property type="evidence" value="ECO:0007669"/>
    <property type="project" value="TreeGrafter"/>
</dbReference>
<comment type="caution">
    <text evidence="8">The sequence shown here is derived from an EMBL/GenBank/DDBJ whole genome shotgun (WGS) entry which is preliminary data.</text>
</comment>
<reference evidence="8" key="1">
    <citation type="submission" date="2023-06" db="EMBL/GenBank/DDBJ databases">
        <title>Survivors Of The Sea: Transcriptome response of Skeletonema marinoi to long-term dormancy.</title>
        <authorList>
            <person name="Pinder M.I.M."/>
            <person name="Kourtchenko O."/>
            <person name="Robertson E.K."/>
            <person name="Larsson T."/>
            <person name="Maumus F."/>
            <person name="Osuna-Cruz C.M."/>
            <person name="Vancaester E."/>
            <person name="Stenow R."/>
            <person name="Vandepoele K."/>
            <person name="Ploug H."/>
            <person name="Bruchert V."/>
            <person name="Godhe A."/>
            <person name="Topel M."/>
        </authorList>
    </citation>
    <scope>NUCLEOTIDE SEQUENCE</scope>
    <source>
        <strain evidence="8">R05AC</strain>
    </source>
</reference>
<feature type="compositionally biased region" description="Basic residues" evidence="5">
    <location>
        <begin position="674"/>
        <end position="683"/>
    </location>
</feature>